<dbReference type="PANTHER" id="PTHR42714">
    <property type="entry name" value="TRNA MODIFICATION GTPASE GTPBP3"/>
    <property type="match status" value="1"/>
</dbReference>
<dbReference type="GO" id="GO:0005525">
    <property type="term" value="F:GTP binding"/>
    <property type="evidence" value="ECO:0007669"/>
    <property type="project" value="InterPro"/>
</dbReference>
<evidence type="ECO:0000313" key="3">
    <source>
        <dbReference type="Proteomes" id="UP001409585"/>
    </source>
</evidence>
<dbReference type="RefSeq" id="WP_345424189.1">
    <property type="nucleotide sequence ID" value="NZ_AP031496.1"/>
</dbReference>
<dbReference type="GO" id="GO:0030488">
    <property type="term" value="P:tRNA methylation"/>
    <property type="evidence" value="ECO:0007669"/>
    <property type="project" value="TreeGrafter"/>
</dbReference>
<gene>
    <name evidence="2" type="ORF">GCM10025791_30780</name>
</gene>
<dbReference type="Gene3D" id="3.40.50.300">
    <property type="entry name" value="P-loop containing nucleotide triphosphate hydrolases"/>
    <property type="match status" value="1"/>
</dbReference>
<dbReference type="EMBL" id="BAABLX010000028">
    <property type="protein sequence ID" value="GAA4948619.1"/>
    <property type="molecule type" value="Genomic_DNA"/>
</dbReference>
<reference evidence="3" key="1">
    <citation type="journal article" date="2019" name="Int. J. Syst. Evol. Microbiol.">
        <title>The Global Catalogue of Microorganisms (GCM) 10K type strain sequencing project: providing services to taxonomists for standard genome sequencing and annotation.</title>
        <authorList>
            <consortium name="The Broad Institute Genomics Platform"/>
            <consortium name="The Broad Institute Genome Sequencing Center for Infectious Disease"/>
            <person name="Wu L."/>
            <person name="Ma J."/>
        </authorList>
    </citation>
    <scope>NUCLEOTIDE SEQUENCE [LARGE SCALE GENOMIC DNA]</scope>
    <source>
        <strain evidence="3">JCM 19134</strain>
    </source>
</reference>
<dbReference type="Pfam" id="PF01926">
    <property type="entry name" value="MMR_HSR1"/>
    <property type="match status" value="1"/>
</dbReference>
<dbReference type="AlphaFoldDB" id="A0AAV3U542"/>
<dbReference type="GO" id="GO:0002098">
    <property type="term" value="P:tRNA wobble uridine modification"/>
    <property type="evidence" value="ECO:0007669"/>
    <property type="project" value="TreeGrafter"/>
</dbReference>
<accession>A0AAV3U542</accession>
<evidence type="ECO:0000259" key="1">
    <source>
        <dbReference type="Pfam" id="PF01926"/>
    </source>
</evidence>
<sequence length="462" mass="51573">MQATPSHPLIAVIGHPNEGKSSVLSTLTEDDTVVVNDYPGETTHCQYFPVVIGGETILELVDTPGFQNPQNILQWMQQQGSTDDALLAAFLAEFANQAGYEHDCELMQPLVKGAALIYVVDCSRPLLPVDEAEMEILRLINKPRMAIINFKDDDRDYFEDWTQAFRRHFNVIREFNAHKARFQERIALLETLKAIQQSWEPAINRAIDAFNDDWQNRREDAVLAITEYLTYALRLSVGRTFSDESKRREAEAKAVADYQQKIAQYEQKLFKRIRHLYHHTVFDLELADHSVLREDLFSETTWDVLGLTKKQLTIAATGMGAGLGVTLDMATGGLSHGLFAAAGALFAGGSAYFKGAELTRVKLKALPLGGTKIVVGPNQNPQFPVVLLDRALLYLNEIANHAHGNRSGDSPDLTDQSVLRHVDSSLQKQLLKYAHKITKSGYGELEENQQKLNQVIASVIGS</sequence>
<dbReference type="Pfam" id="PF11981">
    <property type="entry name" value="DUF3482"/>
    <property type="match status" value="1"/>
</dbReference>
<dbReference type="InterPro" id="IPR021871">
    <property type="entry name" value="DUF3482"/>
</dbReference>
<dbReference type="GO" id="GO:0005829">
    <property type="term" value="C:cytosol"/>
    <property type="evidence" value="ECO:0007669"/>
    <property type="project" value="TreeGrafter"/>
</dbReference>
<dbReference type="InterPro" id="IPR006073">
    <property type="entry name" value="GTP-bd"/>
</dbReference>
<dbReference type="InterPro" id="IPR027417">
    <property type="entry name" value="P-loop_NTPase"/>
</dbReference>
<evidence type="ECO:0000313" key="2">
    <source>
        <dbReference type="EMBL" id="GAA4948619.1"/>
    </source>
</evidence>
<dbReference type="SUPFAM" id="SSF52540">
    <property type="entry name" value="P-loop containing nucleoside triphosphate hydrolases"/>
    <property type="match status" value="1"/>
</dbReference>
<name>A0AAV3U542_9ALTE</name>
<protein>
    <recommendedName>
        <fullName evidence="1">G domain-containing protein</fullName>
    </recommendedName>
</protein>
<dbReference type="Proteomes" id="UP001409585">
    <property type="component" value="Unassembled WGS sequence"/>
</dbReference>
<keyword evidence="3" id="KW-1185">Reference proteome</keyword>
<feature type="domain" description="G" evidence="1">
    <location>
        <begin position="10"/>
        <end position="147"/>
    </location>
</feature>
<organism evidence="2 3">
    <name type="scientific">Halioxenophilus aromaticivorans</name>
    <dbReference type="NCBI Taxonomy" id="1306992"/>
    <lineage>
        <taxon>Bacteria</taxon>
        <taxon>Pseudomonadati</taxon>
        <taxon>Pseudomonadota</taxon>
        <taxon>Gammaproteobacteria</taxon>
        <taxon>Alteromonadales</taxon>
        <taxon>Alteromonadaceae</taxon>
        <taxon>Halioxenophilus</taxon>
    </lineage>
</organism>
<proteinExistence type="predicted"/>
<comment type="caution">
    <text evidence="2">The sequence shown here is derived from an EMBL/GenBank/DDBJ whole genome shotgun (WGS) entry which is preliminary data.</text>
</comment>
<dbReference type="PANTHER" id="PTHR42714:SF7">
    <property type="entry name" value="G DOMAIN-CONTAINING PROTEIN"/>
    <property type="match status" value="1"/>
</dbReference>